<keyword evidence="2" id="KW-1185">Reference proteome</keyword>
<organism evidence="1 2">
    <name type="scientific">Desulforamulus profundi</name>
    <dbReference type="NCBI Taxonomy" id="1383067"/>
    <lineage>
        <taxon>Bacteria</taxon>
        <taxon>Bacillati</taxon>
        <taxon>Bacillota</taxon>
        <taxon>Clostridia</taxon>
        <taxon>Eubacteriales</taxon>
        <taxon>Peptococcaceae</taxon>
        <taxon>Desulforamulus</taxon>
    </lineage>
</organism>
<comment type="caution">
    <text evidence="1">The sequence shown here is derived from an EMBL/GenBank/DDBJ whole genome shotgun (WGS) entry which is preliminary data.</text>
</comment>
<sequence>MAPEDPVAGIYQSSGLFWSRQNHTVVGTATSPELIYPLKDASTLITDPKTFGVIMMPQKLDMED</sequence>
<dbReference type="AlphaFoldDB" id="A0A2C6MFI0"/>
<name>A0A2C6MFI0_9FIRM</name>
<evidence type="ECO:0000313" key="2">
    <source>
        <dbReference type="Proteomes" id="UP000222564"/>
    </source>
</evidence>
<reference evidence="1 2" key="1">
    <citation type="submission" date="2013-09" db="EMBL/GenBank/DDBJ databases">
        <title>Biodegradation of hydrocarbons in the deep terrestrial subsurface : characterization of a microbial consortium composed of two Desulfotomaculum species originating from a deep geological formation.</title>
        <authorList>
            <person name="Aullo T."/>
            <person name="Berlendis S."/>
            <person name="Lascourreges J.-F."/>
            <person name="Dessort D."/>
            <person name="Saint-Laurent S."/>
            <person name="Schraauwers B."/>
            <person name="Mas J."/>
            <person name="Magot M."/>
            <person name="Ranchou-Peyruse A."/>
        </authorList>
    </citation>
    <scope>NUCLEOTIDE SEQUENCE [LARGE SCALE GENOMIC DNA]</scope>
    <source>
        <strain evidence="1 2">Bs107</strain>
    </source>
</reference>
<proteinExistence type="predicted"/>
<evidence type="ECO:0000313" key="1">
    <source>
        <dbReference type="EMBL" id="PHJ38163.1"/>
    </source>
</evidence>
<accession>A0A2C6MFI0</accession>
<protein>
    <submittedName>
        <fullName evidence="1">Uncharacterized protein</fullName>
    </submittedName>
</protein>
<dbReference type="Proteomes" id="UP000222564">
    <property type="component" value="Unassembled WGS sequence"/>
</dbReference>
<dbReference type="EMBL" id="AWQQ01000055">
    <property type="protein sequence ID" value="PHJ38163.1"/>
    <property type="molecule type" value="Genomic_DNA"/>
</dbReference>
<gene>
    <name evidence="1" type="ORF">P378_11210</name>
</gene>